<evidence type="ECO:0000256" key="5">
    <source>
        <dbReference type="ARBA" id="ARBA00022679"/>
    </source>
</evidence>
<dbReference type="SUPFAM" id="SSF50129">
    <property type="entry name" value="GroES-like"/>
    <property type="match status" value="1"/>
</dbReference>
<evidence type="ECO:0000256" key="2">
    <source>
        <dbReference type="ARBA" id="ARBA00006484"/>
    </source>
</evidence>
<dbReference type="Pfam" id="PF00109">
    <property type="entry name" value="ketoacyl-synt"/>
    <property type="match status" value="1"/>
</dbReference>
<evidence type="ECO:0000256" key="1">
    <source>
        <dbReference type="ARBA" id="ARBA00005194"/>
    </source>
</evidence>
<dbReference type="InterPro" id="IPR057326">
    <property type="entry name" value="KR_dom"/>
</dbReference>
<gene>
    <name evidence="11" type="ORF">DMX08_27565</name>
</gene>
<keyword evidence="5" id="KW-0808">Transferase</keyword>
<dbReference type="SMART" id="SM00822">
    <property type="entry name" value="PKS_KR"/>
    <property type="match status" value="1"/>
</dbReference>
<dbReference type="InterPro" id="IPR049900">
    <property type="entry name" value="PKS_mFAS_DH"/>
</dbReference>
<dbReference type="GO" id="GO:0004315">
    <property type="term" value="F:3-oxoacyl-[acyl-carrier-protein] synthase activity"/>
    <property type="evidence" value="ECO:0007669"/>
    <property type="project" value="InterPro"/>
</dbReference>
<evidence type="ECO:0000313" key="11">
    <source>
        <dbReference type="EMBL" id="PYC30360.1"/>
    </source>
</evidence>
<dbReference type="InterPro" id="IPR049552">
    <property type="entry name" value="PKS_DH_N"/>
</dbReference>
<dbReference type="PANTHER" id="PTHR43775:SF37">
    <property type="entry name" value="SI:DKEY-61P9.11"/>
    <property type="match status" value="1"/>
</dbReference>
<dbReference type="InterPro" id="IPR016039">
    <property type="entry name" value="Thiolase-like"/>
</dbReference>
<dbReference type="Pfam" id="PF00698">
    <property type="entry name" value="Acyl_transf_1"/>
    <property type="match status" value="1"/>
</dbReference>
<dbReference type="Gene3D" id="3.40.50.720">
    <property type="entry name" value="NAD(P)-binding Rossmann-like Domain"/>
    <property type="match status" value="2"/>
</dbReference>
<dbReference type="Pfam" id="PF16197">
    <property type="entry name" value="KAsynt_C_assoc"/>
    <property type="match status" value="1"/>
</dbReference>
<dbReference type="PROSITE" id="PS52004">
    <property type="entry name" value="KS3_2"/>
    <property type="match status" value="1"/>
</dbReference>
<dbReference type="InterPro" id="IPR032821">
    <property type="entry name" value="PKS_assoc"/>
</dbReference>
<dbReference type="InterPro" id="IPR014031">
    <property type="entry name" value="Ketoacyl_synth_C"/>
</dbReference>
<dbReference type="GO" id="GO:0031177">
    <property type="term" value="F:phosphopantetheine binding"/>
    <property type="evidence" value="ECO:0007669"/>
    <property type="project" value="InterPro"/>
</dbReference>
<dbReference type="InterPro" id="IPR020806">
    <property type="entry name" value="PKS_PP-bd"/>
</dbReference>
<dbReference type="Gene3D" id="3.10.129.110">
    <property type="entry name" value="Polyketide synthase dehydratase"/>
    <property type="match status" value="1"/>
</dbReference>
<dbReference type="FunFam" id="3.40.366.10:FF:000002">
    <property type="entry name" value="Probable polyketide synthase 2"/>
    <property type="match status" value="1"/>
</dbReference>
<evidence type="ECO:0000259" key="9">
    <source>
        <dbReference type="PROSITE" id="PS52004"/>
    </source>
</evidence>
<sequence>MRKIAIVGMSCNLPGDINDLRKLLSALRERRVTADTVPKDRWDMARYYSSDETSKGKAYVEKGNFLKHDIRSMDAEFFDLPASVAENIDPQQRLLLELTWEAFENAGLNLPAHSGRKVGVYVGGFMLDQMVTMTHFANRTRQNANTPSGMMMTMLANRLSHAFNLRGPSLSIDTACSSSLVAFSYACNDIWSGECDMAVVGGANIMTRPEYPIGMCKGHFLSRDGQCKSFDARGDGYGRGEGGGVVIIKALEQALLDGDTILATVEGAGVNSDGRTPGISLPSAEAQGALIQDVCTRFDIDPAQVRYVECHGTGTAAGDPIEARSIGSVYGKGRSGDDRVVLGSIKSNIGHLEAGAGIASLIKAVLTLQHREAFELGNLETPNPDIPFEEWGIRLAAGPIQLAKPGEAFLVGINSFGFGGTNAHVVLRSAPDPEPAPLTAAARSQDAPLYLPFSARSPGALKELSHRYSERLQASNVELDDILHSAAFHRAPLNHRAVAIGRDRQQLHQALSEYWQHGHCDQVITSRRTALGQPQPVWVFTGMGPQWWGMGQELYRSEPVYRDAVDTADRLFQNVSGFSIVAQMLKSKGESRITQTAFAQPANFMLQWGLAAMLSAAGVKPGAIVGHSVGEVTAACVSGALSLDDAVRVIHERSRLQATTAGTGSMLAVGIGQKEAQALLADYEGRIEVAAVNGPNMLTLSGETAAIEALAQTLETQEIFNRLLTVEVPYHSYLMAPILDELTAALSTISACKPSIPLVSTVTGRYASQGQYGTDYWQHNVRQPVHFYHAIQTLLDDDYVTFVEIGPHPVLAGALRDCAKVQAKEIRLVETLRREEPEQQRMQRVVAQVFASGCDIDWQPLNGRGRFTDLPNYPWQREHLWLESERSNYLRIASTQVPMLGYRHYPANDTWLNDLDHQALAYLKEHVVSGVSIMPAAGYVETLLEAAAALYPDSPGLRLSDLEIRAPLVIANNNPLDYVSTYSRDSGRVTLHSIESGSIGAGQVHAVGRVDALATSEPQSLDIAGLQASFGGEWDPKVFYRELSRIGLQYGPMFQTIRSIRADAKTGRALTFIECSSELSNQGYHAHPTVLDACFQSLVGLLEDSDTTYLPTGFRELRLLAPALPTRCWCQALRTSATAAYVESDLTITDEHGVVVAQIRGMRVTAVPNAPGRTDKFGDPVKLQMARYEWADAGTPPEPKRLGNWLVVEDGASRDLADRIVEDFHNASVSVSARLRTGPQERADGLEISVPLESAAIERALGRMGPLAGVVFVHGAQARLDSQDPTGAQALLLMIEVSRCLARLELEQRPRAYVITHNAFKIMDNDAPVQPAQTALAGFARVAFNEIEGMHFSSVDLPATPSAVDINACLRELMCDAPQDEVAIRQGRRFSSRLEVQPWLADALVEEVALAGTDRAILVRPDEDDTSLGSVKLIETPREPLGADDIELKVQRVVVSKHDLQAAGHPPSGQHYIELLATVTRTGAEVTDLHPGQRVCGLAPFTFSSHLRGPRSAFHLTSLSDEQCSDRLLLVAVRDAIAQHLIDQAGLEAGLCALIEADSLGLAIDAELQRRGVRTVLINVPDSNAAVASTVITATGSALDAAVCEHTAGQGFDAIIGSMPRWDRLYGWEALARGGVLIDTEKTARAFALPGNAASLVRADLTLISQRAQLFATSLRTAVERTRHAQVPVIPSLTISLADLATRKLSMLDNVDVPILIDFDEVESPLKVQVMETVSFRPDASYLVTGGFGGFGQKTSRWLVDHGARHIVLAGRSGADTPERQAFVEELRQQGANVLALACDLADASAVRDLMGTIADSAAPLRGVFHLATVIIDEAILELDPAHFLQVMQSKAQSALWLHQATQEIELDHFVLFSSFAGLIGNSKQAAYVSANSFLDGLTWHRRALGLPALSINWGAISDTGIIARDEKLEQFMRYMGLRGMETREALQWLERAMRRDITQLGISLVSSWADWARYETLSQQSPRFIELIASDAEASNDASERLREEIVALPETERFAVLSGLIVSLIADELETSADTVSIDRPILEFGIDSLMAAEIQVVLKNNLGISVSVIEILNNLTIRGMANDALANMGLSDDLDAQPSTTVQAQERQA</sequence>
<dbReference type="GO" id="GO:0004312">
    <property type="term" value="F:fatty acid synthase activity"/>
    <property type="evidence" value="ECO:0007669"/>
    <property type="project" value="TreeGrafter"/>
</dbReference>
<evidence type="ECO:0000256" key="3">
    <source>
        <dbReference type="ARBA" id="ARBA00022450"/>
    </source>
</evidence>
<keyword evidence="3" id="KW-0596">Phosphopantetheine</keyword>
<evidence type="ECO:0000259" key="10">
    <source>
        <dbReference type="PROSITE" id="PS52019"/>
    </source>
</evidence>
<dbReference type="Proteomes" id="UP000248188">
    <property type="component" value="Unassembled WGS sequence"/>
</dbReference>
<dbReference type="CDD" id="cd08955">
    <property type="entry name" value="KR_2_FAS_SDR_x"/>
    <property type="match status" value="1"/>
</dbReference>
<feature type="domain" description="Carrier" evidence="8">
    <location>
        <begin position="2014"/>
        <end position="2091"/>
    </location>
</feature>
<proteinExistence type="inferred from homology"/>
<dbReference type="InterPro" id="IPR020843">
    <property type="entry name" value="ER"/>
</dbReference>
<dbReference type="CDD" id="cd00833">
    <property type="entry name" value="PKS"/>
    <property type="match status" value="1"/>
</dbReference>
<dbReference type="InterPro" id="IPR013968">
    <property type="entry name" value="PKS_KR"/>
</dbReference>
<dbReference type="PROSITE" id="PS52019">
    <property type="entry name" value="PKS_MFAS_DH"/>
    <property type="match status" value="1"/>
</dbReference>
<dbReference type="PROSITE" id="PS00606">
    <property type="entry name" value="KS3_1"/>
    <property type="match status" value="1"/>
</dbReference>
<dbReference type="InterPro" id="IPR011032">
    <property type="entry name" value="GroES-like_sf"/>
</dbReference>
<dbReference type="InterPro" id="IPR014030">
    <property type="entry name" value="Ketoacyl_synth_N"/>
</dbReference>
<dbReference type="GO" id="GO:0006633">
    <property type="term" value="P:fatty acid biosynthetic process"/>
    <property type="evidence" value="ECO:0007669"/>
    <property type="project" value="InterPro"/>
</dbReference>
<keyword evidence="4" id="KW-0597">Phosphoprotein</keyword>
<evidence type="ECO:0000259" key="8">
    <source>
        <dbReference type="PROSITE" id="PS50075"/>
    </source>
</evidence>
<dbReference type="SUPFAM" id="SSF52151">
    <property type="entry name" value="FabD/lysophospholipase-like"/>
    <property type="match status" value="1"/>
</dbReference>
<keyword evidence="6" id="KW-0511">Multifunctional enzyme</keyword>
<dbReference type="SUPFAM" id="SSF55048">
    <property type="entry name" value="Probable ACP-binding domain of malonyl-CoA ACP transacylase"/>
    <property type="match status" value="1"/>
</dbReference>
<dbReference type="SMART" id="SM00829">
    <property type="entry name" value="PKS_ER"/>
    <property type="match status" value="1"/>
</dbReference>
<feature type="active site" description="Proton donor; for dehydratase activity" evidence="7">
    <location>
        <position position="1092"/>
    </location>
</feature>
<dbReference type="InterPro" id="IPR016036">
    <property type="entry name" value="Malonyl_transacylase_ACP-bd"/>
</dbReference>
<evidence type="ECO:0000256" key="7">
    <source>
        <dbReference type="PROSITE-ProRule" id="PRU01363"/>
    </source>
</evidence>
<evidence type="ECO:0000256" key="6">
    <source>
        <dbReference type="ARBA" id="ARBA00023268"/>
    </source>
</evidence>
<feature type="domain" description="Ketosynthase family 3 (KS3)" evidence="9">
    <location>
        <begin position="1"/>
        <end position="429"/>
    </location>
</feature>
<feature type="region of interest" description="N-terminal hotdog fold" evidence="7">
    <location>
        <begin position="890"/>
        <end position="1017"/>
    </location>
</feature>
<dbReference type="RefSeq" id="WP_110653413.1">
    <property type="nucleotide sequence ID" value="NZ_QJRN01000022.1"/>
</dbReference>
<dbReference type="SMART" id="SM00823">
    <property type="entry name" value="PKS_PP"/>
    <property type="match status" value="1"/>
</dbReference>
<name>A0A9Q6IBC9_9PSED</name>
<dbReference type="InterPro" id="IPR042104">
    <property type="entry name" value="PKS_dehydratase_sf"/>
</dbReference>
<dbReference type="SMART" id="SM00826">
    <property type="entry name" value="PKS_DH"/>
    <property type="match status" value="1"/>
</dbReference>
<dbReference type="Pfam" id="PF14765">
    <property type="entry name" value="PS-DH"/>
    <property type="match status" value="1"/>
</dbReference>
<dbReference type="Gene3D" id="3.90.180.10">
    <property type="entry name" value="Medium-chain alcohol dehydrogenases, catalytic domain"/>
    <property type="match status" value="1"/>
</dbReference>
<dbReference type="SMART" id="SM00825">
    <property type="entry name" value="PKS_KS"/>
    <property type="match status" value="1"/>
</dbReference>
<feature type="region of interest" description="C-terminal hotdog fold" evidence="7">
    <location>
        <begin position="1031"/>
        <end position="1173"/>
    </location>
</feature>
<dbReference type="Gene3D" id="3.30.70.3290">
    <property type="match status" value="1"/>
</dbReference>
<organism evidence="11 12">
    <name type="scientific">Pseudomonas protegens</name>
    <dbReference type="NCBI Taxonomy" id="380021"/>
    <lineage>
        <taxon>Bacteria</taxon>
        <taxon>Pseudomonadati</taxon>
        <taxon>Pseudomonadota</taxon>
        <taxon>Gammaproteobacteria</taxon>
        <taxon>Pseudomonadales</taxon>
        <taxon>Pseudomonadaceae</taxon>
        <taxon>Pseudomonas</taxon>
    </lineage>
</organism>
<evidence type="ECO:0000256" key="4">
    <source>
        <dbReference type="ARBA" id="ARBA00022553"/>
    </source>
</evidence>
<dbReference type="Gene3D" id="1.10.1200.10">
    <property type="entry name" value="ACP-like"/>
    <property type="match status" value="1"/>
</dbReference>
<dbReference type="InterPro" id="IPR001227">
    <property type="entry name" value="Ac_transferase_dom_sf"/>
</dbReference>
<dbReference type="SUPFAM" id="SSF51735">
    <property type="entry name" value="NAD(P)-binding Rossmann-fold domains"/>
    <property type="match status" value="2"/>
</dbReference>
<dbReference type="Pfam" id="PF02801">
    <property type="entry name" value="Ketoacyl-synt_C"/>
    <property type="match status" value="1"/>
</dbReference>
<dbReference type="InterPro" id="IPR014043">
    <property type="entry name" value="Acyl_transferase_dom"/>
</dbReference>
<dbReference type="Gene3D" id="3.40.366.10">
    <property type="entry name" value="Malonyl-Coenzyme A Acyl Carrier Protein, domain 2"/>
    <property type="match status" value="1"/>
</dbReference>
<dbReference type="Pfam" id="PF21089">
    <property type="entry name" value="PKS_DH_N"/>
    <property type="match status" value="1"/>
</dbReference>
<feature type="active site" description="Proton acceptor; for dehydratase activity" evidence="7">
    <location>
        <position position="926"/>
    </location>
</feature>
<dbReference type="SUPFAM" id="SSF47336">
    <property type="entry name" value="ACP-like"/>
    <property type="match status" value="1"/>
</dbReference>
<dbReference type="GO" id="GO:0016491">
    <property type="term" value="F:oxidoreductase activity"/>
    <property type="evidence" value="ECO:0007669"/>
    <property type="project" value="InterPro"/>
</dbReference>
<dbReference type="PROSITE" id="PS50075">
    <property type="entry name" value="CARRIER"/>
    <property type="match status" value="1"/>
</dbReference>
<dbReference type="EMBL" id="QJRN01000022">
    <property type="protein sequence ID" value="PYC30360.1"/>
    <property type="molecule type" value="Genomic_DNA"/>
</dbReference>
<dbReference type="InterPro" id="IPR036291">
    <property type="entry name" value="NAD(P)-bd_dom_sf"/>
</dbReference>
<dbReference type="InterPro" id="IPR020841">
    <property type="entry name" value="PKS_Beta-ketoAc_synthase_dom"/>
</dbReference>
<accession>A0A9Q6IBC9</accession>
<dbReference type="InterPro" id="IPR050091">
    <property type="entry name" value="PKS_NRPS_Biosynth_Enz"/>
</dbReference>
<dbReference type="InterPro" id="IPR049551">
    <property type="entry name" value="PKS_DH_C"/>
</dbReference>
<feature type="domain" description="PKS/mFAS DH" evidence="10">
    <location>
        <begin position="890"/>
        <end position="1173"/>
    </location>
</feature>
<reference evidence="11 12" key="1">
    <citation type="submission" date="2018-06" db="EMBL/GenBank/DDBJ databases">
        <title>Pseudomonas diversity within urban Lake Michigan freshwaters.</title>
        <authorList>
            <person name="Batrich M."/>
            <person name="Hatzopoulos T."/>
            <person name="Putonti C."/>
        </authorList>
    </citation>
    <scope>NUCLEOTIDE SEQUENCE [LARGE SCALE GENOMIC DNA]</scope>
    <source>
        <strain evidence="11 12">MB-090624</strain>
    </source>
</reference>
<evidence type="ECO:0008006" key="13">
    <source>
        <dbReference type="Google" id="ProtNLM"/>
    </source>
</evidence>
<comment type="caution">
    <text evidence="11">The sequence shown here is derived from an EMBL/GenBank/DDBJ whole genome shotgun (WGS) entry which is preliminary data.</text>
</comment>
<evidence type="ECO:0000313" key="12">
    <source>
        <dbReference type="Proteomes" id="UP000248188"/>
    </source>
</evidence>
<dbReference type="InterPro" id="IPR036736">
    <property type="entry name" value="ACP-like_sf"/>
</dbReference>
<protein>
    <recommendedName>
        <fullName evidence="13">Polyketide synthase</fullName>
    </recommendedName>
</protein>
<comment type="similarity">
    <text evidence="2">Belongs to the short-chain dehydrogenases/reductases (SDR) family.</text>
</comment>
<dbReference type="Pfam" id="PF08659">
    <property type="entry name" value="KR"/>
    <property type="match status" value="1"/>
</dbReference>
<dbReference type="InterPro" id="IPR009081">
    <property type="entry name" value="PP-bd_ACP"/>
</dbReference>
<dbReference type="SUPFAM" id="SSF53901">
    <property type="entry name" value="Thiolase-like"/>
    <property type="match status" value="1"/>
</dbReference>
<dbReference type="Gene3D" id="3.40.47.10">
    <property type="match status" value="1"/>
</dbReference>
<dbReference type="InterPro" id="IPR018201">
    <property type="entry name" value="Ketoacyl_synth_AS"/>
</dbReference>
<comment type="pathway">
    <text evidence="1">Lipid metabolism; fatty acid biosynthesis.</text>
</comment>
<dbReference type="SMART" id="SM00827">
    <property type="entry name" value="PKS_AT"/>
    <property type="match status" value="1"/>
</dbReference>
<dbReference type="InterPro" id="IPR020807">
    <property type="entry name" value="PKS_DH"/>
</dbReference>
<dbReference type="InterPro" id="IPR016035">
    <property type="entry name" value="Acyl_Trfase/lysoPLipase"/>
</dbReference>
<dbReference type="PANTHER" id="PTHR43775">
    <property type="entry name" value="FATTY ACID SYNTHASE"/>
    <property type="match status" value="1"/>
</dbReference>
<dbReference type="Pfam" id="PF00550">
    <property type="entry name" value="PP-binding"/>
    <property type="match status" value="1"/>
</dbReference>